<feature type="transmembrane region" description="Helical" evidence="6">
    <location>
        <begin position="91"/>
        <end position="111"/>
    </location>
</feature>
<evidence type="ECO:0000259" key="7">
    <source>
        <dbReference type="PROSITE" id="PS50928"/>
    </source>
</evidence>
<comment type="subcellular location">
    <subcellularLocation>
        <location evidence="6">Cell membrane</location>
        <topology evidence="6">Multi-pass membrane protein</topology>
    </subcellularLocation>
    <subcellularLocation>
        <location evidence="1">Membrane</location>
        <topology evidence="1">Multi-pass membrane protein</topology>
    </subcellularLocation>
</comment>
<dbReference type="CDD" id="cd06261">
    <property type="entry name" value="TM_PBP2"/>
    <property type="match status" value="1"/>
</dbReference>
<dbReference type="AlphaFoldDB" id="A0A1I4MG50"/>
<dbReference type="Gene3D" id="1.10.3720.10">
    <property type="entry name" value="MetI-like"/>
    <property type="match status" value="1"/>
</dbReference>
<evidence type="ECO:0000256" key="6">
    <source>
        <dbReference type="RuleBase" id="RU363032"/>
    </source>
</evidence>
<dbReference type="Proteomes" id="UP000199520">
    <property type="component" value="Unassembled WGS sequence"/>
</dbReference>
<feature type="transmembrane region" description="Helical" evidence="6">
    <location>
        <begin position="26"/>
        <end position="49"/>
    </location>
</feature>
<dbReference type="SUPFAM" id="SSF161098">
    <property type="entry name" value="MetI-like"/>
    <property type="match status" value="1"/>
</dbReference>
<feature type="domain" description="ABC transmembrane type-1" evidence="7">
    <location>
        <begin position="26"/>
        <end position="205"/>
    </location>
</feature>
<evidence type="ECO:0000256" key="1">
    <source>
        <dbReference type="ARBA" id="ARBA00004141"/>
    </source>
</evidence>
<dbReference type="PANTHER" id="PTHR30177">
    <property type="entry name" value="GLYCINE BETAINE/L-PROLINE TRANSPORT SYSTEM PERMEASE PROTEIN PROW"/>
    <property type="match status" value="1"/>
</dbReference>
<protein>
    <submittedName>
        <fullName evidence="8">Osmoprotectant transport system permease protein</fullName>
    </submittedName>
</protein>
<organism evidence="8 9">
    <name type="scientific">Pelosinus propionicus DSM 13327</name>
    <dbReference type="NCBI Taxonomy" id="1123291"/>
    <lineage>
        <taxon>Bacteria</taxon>
        <taxon>Bacillati</taxon>
        <taxon>Bacillota</taxon>
        <taxon>Negativicutes</taxon>
        <taxon>Selenomonadales</taxon>
        <taxon>Sporomusaceae</taxon>
        <taxon>Pelosinus</taxon>
    </lineage>
</organism>
<evidence type="ECO:0000256" key="2">
    <source>
        <dbReference type="ARBA" id="ARBA00022448"/>
    </source>
</evidence>
<feature type="transmembrane region" description="Helical" evidence="6">
    <location>
        <begin position="61"/>
        <end position="85"/>
    </location>
</feature>
<evidence type="ECO:0000256" key="5">
    <source>
        <dbReference type="ARBA" id="ARBA00023136"/>
    </source>
</evidence>
<dbReference type="GO" id="GO:0005886">
    <property type="term" value="C:plasma membrane"/>
    <property type="evidence" value="ECO:0007669"/>
    <property type="project" value="UniProtKB-SubCell"/>
</dbReference>
<name>A0A1I4MG50_9FIRM</name>
<dbReference type="InterPro" id="IPR051204">
    <property type="entry name" value="ABC_transp_perm/SBD"/>
</dbReference>
<keyword evidence="5 6" id="KW-0472">Membrane</keyword>
<gene>
    <name evidence="8" type="ORF">SAMN04490355_103343</name>
</gene>
<proteinExistence type="inferred from homology"/>
<accession>A0A1I4MG50</accession>
<dbReference type="EMBL" id="FOTS01000033">
    <property type="protein sequence ID" value="SFM02221.1"/>
    <property type="molecule type" value="Genomic_DNA"/>
</dbReference>
<evidence type="ECO:0000256" key="3">
    <source>
        <dbReference type="ARBA" id="ARBA00022692"/>
    </source>
</evidence>
<dbReference type="PROSITE" id="PS50928">
    <property type="entry name" value="ABC_TM1"/>
    <property type="match status" value="1"/>
</dbReference>
<comment type="similarity">
    <text evidence="6">Belongs to the binding-protein-dependent transport system permease family.</text>
</comment>
<dbReference type="InterPro" id="IPR035906">
    <property type="entry name" value="MetI-like_sf"/>
</dbReference>
<dbReference type="InterPro" id="IPR000515">
    <property type="entry name" value="MetI-like"/>
</dbReference>
<reference evidence="9" key="1">
    <citation type="submission" date="2016-10" db="EMBL/GenBank/DDBJ databases">
        <authorList>
            <person name="Varghese N."/>
            <person name="Submissions S."/>
        </authorList>
    </citation>
    <scope>NUCLEOTIDE SEQUENCE [LARGE SCALE GENOMIC DNA]</scope>
    <source>
        <strain evidence="9">DSM 13327</strain>
    </source>
</reference>
<keyword evidence="3 6" id="KW-0812">Transmembrane</keyword>
<dbReference type="GO" id="GO:0031460">
    <property type="term" value="P:glycine betaine transport"/>
    <property type="evidence" value="ECO:0007669"/>
    <property type="project" value="TreeGrafter"/>
</dbReference>
<feature type="transmembrane region" description="Helical" evidence="6">
    <location>
        <begin position="186"/>
        <end position="208"/>
    </location>
</feature>
<keyword evidence="4 6" id="KW-1133">Transmembrane helix</keyword>
<feature type="transmembrane region" description="Helical" evidence="6">
    <location>
        <begin position="132"/>
        <end position="150"/>
    </location>
</feature>
<feature type="transmembrane region" description="Helical" evidence="6">
    <location>
        <begin position="156"/>
        <end position="179"/>
    </location>
</feature>
<evidence type="ECO:0000256" key="4">
    <source>
        <dbReference type="ARBA" id="ARBA00022989"/>
    </source>
</evidence>
<dbReference type="GO" id="GO:0055085">
    <property type="term" value="P:transmembrane transport"/>
    <property type="evidence" value="ECO:0007669"/>
    <property type="project" value="InterPro"/>
</dbReference>
<evidence type="ECO:0000313" key="9">
    <source>
        <dbReference type="Proteomes" id="UP000199520"/>
    </source>
</evidence>
<dbReference type="STRING" id="1123291.SAMN04490355_103343"/>
<keyword evidence="2 6" id="KW-0813">Transport</keyword>
<dbReference type="Pfam" id="PF00528">
    <property type="entry name" value="BPD_transp_1"/>
    <property type="match status" value="1"/>
</dbReference>
<evidence type="ECO:0000313" key="8">
    <source>
        <dbReference type="EMBL" id="SFM02221.1"/>
    </source>
</evidence>
<dbReference type="PANTHER" id="PTHR30177:SF33">
    <property type="entry name" value="POSSIBLE OSMOPROTECTANT (GLYCINE BETAINE_CARNITINE_CHOLINE_L-PROLINE) TRANSPORT INTEGRAL MEMBRANE PROTEIN ABC TRANSPORTER PROZ"/>
    <property type="match status" value="1"/>
</dbReference>
<sequence length="218" mass="23211">MRKGNRMINESIAYLLLNIDKYYDAVIIHIEISLAAIAVSFMIAVPLGIWCSKNGRISYSVINAFTILRIIPSLAVLVLAMPILGTGFVPALFALTLLAIPPILINTYSGFRNIDPSVLECATGMGMNASRILVGIEIPLAMPLILTGLRTSAAEVIASATLASYIGAGGLGDFIFTGIGMNDVRIVLIGGMSVALLSVLTEISLAAVQHMVTKYQRD</sequence>
<keyword evidence="9" id="KW-1185">Reference proteome</keyword>